<evidence type="ECO:0000256" key="4">
    <source>
        <dbReference type="ARBA" id="ARBA00023033"/>
    </source>
</evidence>
<keyword evidence="3" id="KW-0560">Oxidoreductase</keyword>
<feature type="non-terminal residue" evidence="6">
    <location>
        <position position="208"/>
    </location>
</feature>
<evidence type="ECO:0000259" key="5">
    <source>
        <dbReference type="Pfam" id="PF00296"/>
    </source>
</evidence>
<organism evidence="6">
    <name type="scientific">marine metagenome</name>
    <dbReference type="NCBI Taxonomy" id="408172"/>
    <lineage>
        <taxon>unclassified sequences</taxon>
        <taxon>metagenomes</taxon>
        <taxon>ecological metagenomes</taxon>
    </lineage>
</organism>
<keyword evidence="1" id="KW-0285">Flavoprotein</keyword>
<reference evidence="6" key="1">
    <citation type="submission" date="2018-05" db="EMBL/GenBank/DDBJ databases">
        <authorList>
            <person name="Lanie J.A."/>
            <person name="Ng W.-L."/>
            <person name="Kazmierczak K.M."/>
            <person name="Andrzejewski T.M."/>
            <person name="Davidsen T.M."/>
            <person name="Wayne K.J."/>
            <person name="Tettelin H."/>
            <person name="Glass J.I."/>
            <person name="Rusch D."/>
            <person name="Podicherti R."/>
            <person name="Tsui H.-C.T."/>
            <person name="Winkler M.E."/>
        </authorList>
    </citation>
    <scope>NUCLEOTIDE SEQUENCE</scope>
</reference>
<dbReference type="PANTHER" id="PTHR42847">
    <property type="entry name" value="ALKANESULFONATE MONOOXYGENASE"/>
    <property type="match status" value="1"/>
</dbReference>
<dbReference type="GO" id="GO:0008726">
    <property type="term" value="F:alkanesulfonate monooxygenase activity"/>
    <property type="evidence" value="ECO:0007669"/>
    <property type="project" value="TreeGrafter"/>
</dbReference>
<name>A0A382NRJ1_9ZZZZ</name>
<dbReference type="InterPro" id="IPR019921">
    <property type="entry name" value="Lucif-like_OxRdtase_Rv2161c"/>
</dbReference>
<dbReference type="PANTHER" id="PTHR42847:SF4">
    <property type="entry name" value="ALKANESULFONATE MONOOXYGENASE-RELATED"/>
    <property type="match status" value="1"/>
</dbReference>
<dbReference type="Pfam" id="PF00296">
    <property type="entry name" value="Bac_luciferase"/>
    <property type="match status" value="1"/>
</dbReference>
<dbReference type="SUPFAM" id="SSF51679">
    <property type="entry name" value="Bacterial luciferase-like"/>
    <property type="match status" value="1"/>
</dbReference>
<keyword evidence="2" id="KW-0288">FMN</keyword>
<dbReference type="EMBL" id="UINC01101988">
    <property type="protein sequence ID" value="SVC63250.1"/>
    <property type="molecule type" value="Genomic_DNA"/>
</dbReference>
<evidence type="ECO:0000256" key="2">
    <source>
        <dbReference type="ARBA" id="ARBA00022643"/>
    </source>
</evidence>
<dbReference type="AlphaFoldDB" id="A0A382NRJ1"/>
<sequence>MKFGVCIPHYGRPIDIDALTNMAVQAEQMGFDSVWVTDHIIVPHQIPGRQDIVYRHDMLEPISLMTHLGAVTTKVNIGTSVVILPYRNPIILAKAIATADVLSKGRVIFGAAVGWMEGEFQALNAPFADRGRVSNEYLALLKELWANPTPAFQGEYFQFSDVTFSPMPVQKPHPPIWVGGRSRRGVRRAVEFGDYWHPSQMGPQEVAK</sequence>
<dbReference type="InterPro" id="IPR011251">
    <property type="entry name" value="Luciferase-like_dom"/>
</dbReference>
<feature type="domain" description="Luciferase-like" evidence="5">
    <location>
        <begin position="1"/>
        <end position="205"/>
    </location>
</feature>
<protein>
    <recommendedName>
        <fullName evidence="5">Luciferase-like domain-containing protein</fullName>
    </recommendedName>
</protein>
<dbReference type="NCBIfam" id="TIGR03619">
    <property type="entry name" value="F420_Rv2161c"/>
    <property type="match status" value="1"/>
</dbReference>
<dbReference type="InterPro" id="IPR036661">
    <property type="entry name" value="Luciferase-like_sf"/>
</dbReference>
<evidence type="ECO:0000256" key="3">
    <source>
        <dbReference type="ARBA" id="ARBA00023002"/>
    </source>
</evidence>
<evidence type="ECO:0000256" key="1">
    <source>
        <dbReference type="ARBA" id="ARBA00022630"/>
    </source>
</evidence>
<gene>
    <name evidence="6" type="ORF">METZ01_LOCUS316104</name>
</gene>
<evidence type="ECO:0000313" key="6">
    <source>
        <dbReference type="EMBL" id="SVC63250.1"/>
    </source>
</evidence>
<proteinExistence type="predicted"/>
<keyword evidence="4" id="KW-0503">Monooxygenase</keyword>
<accession>A0A382NRJ1</accession>
<dbReference type="InterPro" id="IPR050172">
    <property type="entry name" value="SsuD_RutA_monooxygenase"/>
</dbReference>
<dbReference type="GO" id="GO:0046306">
    <property type="term" value="P:alkanesulfonate catabolic process"/>
    <property type="evidence" value="ECO:0007669"/>
    <property type="project" value="TreeGrafter"/>
</dbReference>
<dbReference type="Gene3D" id="3.20.20.30">
    <property type="entry name" value="Luciferase-like domain"/>
    <property type="match status" value="1"/>
</dbReference>